<dbReference type="AlphaFoldDB" id="A0A3B0ZGI5"/>
<dbReference type="Pfam" id="PF13707">
    <property type="entry name" value="RloB"/>
    <property type="match status" value="1"/>
</dbReference>
<proteinExistence type="predicted"/>
<protein>
    <submittedName>
        <fullName evidence="1">RloB</fullName>
    </submittedName>
</protein>
<dbReference type="InterPro" id="IPR025591">
    <property type="entry name" value="RloB"/>
</dbReference>
<sequence>MGSDDLFHKIRVKTARDLARKKEKRASYERVLIVCEGEKTEPNYFKELKDCLELNNANVEIDGNCGSSPISVVKYAKKRCLEEKKTGDGFDKVYCVFDKDTHESYDAALLEITNLKPKETFHAAHSVPCFEFWLLLHFIYTNKPYIRNGTKSSCANLIDDLKKYIPDYEKGCRDIYSKIADNTDQAIAHSKRALSQAQTDHTDNPTTHIHKLVEYLKSLKETEEESS</sequence>
<organism evidence="1">
    <name type="scientific">hydrothermal vent metagenome</name>
    <dbReference type="NCBI Taxonomy" id="652676"/>
    <lineage>
        <taxon>unclassified sequences</taxon>
        <taxon>metagenomes</taxon>
        <taxon>ecological metagenomes</taxon>
    </lineage>
</organism>
<accession>A0A3B0ZGI5</accession>
<dbReference type="EMBL" id="UOFT01000026">
    <property type="protein sequence ID" value="VAW92535.1"/>
    <property type="molecule type" value="Genomic_DNA"/>
</dbReference>
<reference evidence="1" key="1">
    <citation type="submission" date="2018-06" db="EMBL/GenBank/DDBJ databases">
        <authorList>
            <person name="Zhirakovskaya E."/>
        </authorList>
    </citation>
    <scope>NUCLEOTIDE SEQUENCE</scope>
</reference>
<name>A0A3B0ZGI5_9ZZZZ</name>
<gene>
    <name evidence="1" type="ORF">MNBD_GAMMA23-1956</name>
</gene>
<evidence type="ECO:0000313" key="1">
    <source>
        <dbReference type="EMBL" id="VAW92535.1"/>
    </source>
</evidence>